<dbReference type="RefSeq" id="XP_025474425.1">
    <property type="nucleotide sequence ID" value="XM_025628376.1"/>
</dbReference>
<keyword evidence="3" id="KW-1185">Reference proteome</keyword>
<keyword evidence="1" id="KW-0812">Transmembrane</keyword>
<evidence type="ECO:0000313" key="2">
    <source>
        <dbReference type="EMBL" id="PYH28947.1"/>
    </source>
</evidence>
<proteinExistence type="predicted"/>
<dbReference type="EMBL" id="KZ821500">
    <property type="protein sequence ID" value="PYH28947.1"/>
    <property type="molecule type" value="Genomic_DNA"/>
</dbReference>
<accession>A0A318Y620</accession>
<sequence length="71" mass="7834">VCCPRPSGIKPRDSGDKRCGYRLTAYYLIAAWLIASSVTQSAAHLRIPFSSRFSGACWFPVSISGRSYLMC</sequence>
<name>A0A318Y620_ASPNB</name>
<reference evidence="2" key="1">
    <citation type="submission" date="2016-12" db="EMBL/GenBank/DDBJ databases">
        <title>The genomes of Aspergillus section Nigri reveals drivers in fungal speciation.</title>
        <authorList>
            <consortium name="DOE Joint Genome Institute"/>
            <person name="Vesth T.C."/>
            <person name="Nybo J."/>
            <person name="Theobald S."/>
            <person name="Brandl J."/>
            <person name="Frisvad J.C."/>
            <person name="Nielsen K.F."/>
            <person name="Lyhne E.K."/>
            <person name="Kogle M.E."/>
            <person name="Kuo A."/>
            <person name="Riley R."/>
            <person name="Clum A."/>
            <person name="Nolan M."/>
            <person name="Lipzen A."/>
            <person name="Salamov A."/>
            <person name="Henrissat B."/>
            <person name="Wiebenga A."/>
            <person name="De Vries R.P."/>
            <person name="Grigoriev I.V."/>
            <person name="Mortensen U.H."/>
            <person name="Andersen M.R."/>
            <person name="Baker S.E."/>
        </authorList>
    </citation>
    <scope>NUCLEOTIDE SEQUENCE [LARGE SCALE GENOMIC DNA]</scope>
    <source>
        <strain evidence="2">CBS 115656</strain>
    </source>
</reference>
<dbReference type="GeneID" id="37130832"/>
<gene>
    <name evidence="2" type="ORF">BO87DRAFT_449792</name>
</gene>
<dbReference type="Proteomes" id="UP000247647">
    <property type="component" value="Unassembled WGS sequence"/>
</dbReference>
<feature type="transmembrane region" description="Helical" evidence="1">
    <location>
        <begin position="25"/>
        <end position="45"/>
    </location>
</feature>
<evidence type="ECO:0000256" key="1">
    <source>
        <dbReference type="SAM" id="Phobius"/>
    </source>
</evidence>
<keyword evidence="1" id="KW-1133">Transmembrane helix</keyword>
<dbReference type="AlphaFoldDB" id="A0A318Y620"/>
<evidence type="ECO:0000313" key="3">
    <source>
        <dbReference type="Proteomes" id="UP000247647"/>
    </source>
</evidence>
<keyword evidence="1" id="KW-0472">Membrane</keyword>
<protein>
    <submittedName>
        <fullName evidence="2">Uncharacterized protein</fullName>
    </submittedName>
</protein>
<feature type="non-terminal residue" evidence="2">
    <location>
        <position position="1"/>
    </location>
</feature>
<organism evidence="2 3">
    <name type="scientific">Aspergillus neoniger (strain CBS 115656)</name>
    <dbReference type="NCBI Taxonomy" id="1448310"/>
    <lineage>
        <taxon>Eukaryota</taxon>
        <taxon>Fungi</taxon>
        <taxon>Dikarya</taxon>
        <taxon>Ascomycota</taxon>
        <taxon>Pezizomycotina</taxon>
        <taxon>Eurotiomycetes</taxon>
        <taxon>Eurotiomycetidae</taxon>
        <taxon>Eurotiales</taxon>
        <taxon>Aspergillaceae</taxon>
        <taxon>Aspergillus</taxon>
        <taxon>Aspergillus subgen. Circumdati</taxon>
    </lineage>
</organism>